<gene>
    <name evidence="2" type="ORF">TIFTF001_055762</name>
</gene>
<keyword evidence="3" id="KW-1185">Reference proteome</keyword>
<protein>
    <submittedName>
        <fullName evidence="2">Uncharacterized protein</fullName>
    </submittedName>
</protein>
<evidence type="ECO:0000313" key="2">
    <source>
        <dbReference type="EMBL" id="GMN73990.1"/>
    </source>
</evidence>
<name>A0AA88EIH9_FICCA</name>
<dbReference type="AlphaFoldDB" id="A0AA88EIH9"/>
<sequence length="33" mass="3646">MVIVTWVTTVLVLVRGGDTWRLWSLRCGGGSLN</sequence>
<feature type="chain" id="PRO_5041717013" evidence="1">
    <location>
        <begin position="20"/>
        <end position="33"/>
    </location>
</feature>
<proteinExistence type="predicted"/>
<keyword evidence="1" id="KW-0732">Signal</keyword>
<feature type="signal peptide" evidence="1">
    <location>
        <begin position="1"/>
        <end position="19"/>
    </location>
</feature>
<dbReference type="Proteomes" id="UP001187192">
    <property type="component" value="Unassembled WGS sequence"/>
</dbReference>
<evidence type="ECO:0000313" key="3">
    <source>
        <dbReference type="Proteomes" id="UP001187192"/>
    </source>
</evidence>
<comment type="caution">
    <text evidence="2">The sequence shown here is derived from an EMBL/GenBank/DDBJ whole genome shotgun (WGS) entry which is preliminary data.</text>
</comment>
<dbReference type="EMBL" id="BTGU01018532">
    <property type="protein sequence ID" value="GMN73990.1"/>
    <property type="molecule type" value="Genomic_DNA"/>
</dbReference>
<evidence type="ECO:0000256" key="1">
    <source>
        <dbReference type="SAM" id="SignalP"/>
    </source>
</evidence>
<accession>A0AA88EIH9</accession>
<organism evidence="2 3">
    <name type="scientific">Ficus carica</name>
    <name type="common">Common fig</name>
    <dbReference type="NCBI Taxonomy" id="3494"/>
    <lineage>
        <taxon>Eukaryota</taxon>
        <taxon>Viridiplantae</taxon>
        <taxon>Streptophyta</taxon>
        <taxon>Embryophyta</taxon>
        <taxon>Tracheophyta</taxon>
        <taxon>Spermatophyta</taxon>
        <taxon>Magnoliopsida</taxon>
        <taxon>eudicotyledons</taxon>
        <taxon>Gunneridae</taxon>
        <taxon>Pentapetalae</taxon>
        <taxon>rosids</taxon>
        <taxon>fabids</taxon>
        <taxon>Rosales</taxon>
        <taxon>Moraceae</taxon>
        <taxon>Ficeae</taxon>
        <taxon>Ficus</taxon>
    </lineage>
</organism>
<reference evidence="2" key="1">
    <citation type="submission" date="2023-07" db="EMBL/GenBank/DDBJ databases">
        <title>draft genome sequence of fig (Ficus carica).</title>
        <authorList>
            <person name="Takahashi T."/>
            <person name="Nishimura K."/>
        </authorList>
    </citation>
    <scope>NUCLEOTIDE SEQUENCE</scope>
</reference>